<evidence type="ECO:0000256" key="5">
    <source>
        <dbReference type="ARBA" id="ARBA00023136"/>
    </source>
</evidence>
<evidence type="ECO:0000256" key="3">
    <source>
        <dbReference type="ARBA" id="ARBA00022692"/>
    </source>
</evidence>
<reference evidence="7" key="1">
    <citation type="journal article" date="2011" name="Appl. Environ. Microbiol.">
        <title>Metagenomic analysis reveals unexpected subgenomic diversity of magnetotactic bacteria within the phylum Nitrospirae.</title>
        <authorList>
            <person name="Lin W."/>
            <person name="Jogler C."/>
            <person name="Schuler D."/>
            <person name="Pan Y."/>
        </authorList>
    </citation>
    <scope>NUCLEOTIDE SEQUENCE</scope>
</reference>
<dbReference type="Gene3D" id="3.30.700.10">
    <property type="entry name" value="Glycoprotein, Type 4 Pilin"/>
    <property type="match status" value="1"/>
</dbReference>
<dbReference type="PRINTS" id="PR00813">
    <property type="entry name" value="BCTERIALGSPG"/>
</dbReference>
<organism evidence="7">
    <name type="scientific">uncultured Nitrospirae bacterium MY3-11A</name>
    <dbReference type="NCBI Taxonomy" id="798579"/>
    <lineage>
        <taxon>Bacteria</taxon>
        <taxon>Pseudomonadati</taxon>
        <taxon>Nitrospirota</taxon>
        <taxon>environmental samples</taxon>
    </lineage>
</organism>
<dbReference type="EMBL" id="HM454282">
    <property type="protein sequence ID" value="ADI87743.1"/>
    <property type="molecule type" value="Genomic_DNA"/>
</dbReference>
<dbReference type="Pfam" id="PF07963">
    <property type="entry name" value="N_methyl"/>
    <property type="match status" value="1"/>
</dbReference>
<evidence type="ECO:0000256" key="4">
    <source>
        <dbReference type="ARBA" id="ARBA00022989"/>
    </source>
</evidence>
<dbReference type="InterPro" id="IPR031982">
    <property type="entry name" value="PilE-like"/>
</dbReference>
<keyword evidence="5 6" id="KW-0472">Membrane</keyword>
<dbReference type="GO" id="GO:0015628">
    <property type="term" value="P:protein secretion by the type II secretion system"/>
    <property type="evidence" value="ECO:0007669"/>
    <property type="project" value="InterPro"/>
</dbReference>
<accession>D9MP54</accession>
<evidence type="ECO:0000256" key="1">
    <source>
        <dbReference type="ARBA" id="ARBA00004167"/>
    </source>
</evidence>
<comment type="subcellular location">
    <subcellularLocation>
        <location evidence="1">Membrane</location>
        <topology evidence="1">Single-pass membrane protein</topology>
    </subcellularLocation>
</comment>
<dbReference type="PANTHER" id="PTHR30093:SF44">
    <property type="entry name" value="TYPE II SECRETION SYSTEM CORE PROTEIN G"/>
    <property type="match status" value="1"/>
</dbReference>
<dbReference type="SUPFAM" id="SSF54523">
    <property type="entry name" value="Pili subunits"/>
    <property type="match status" value="1"/>
</dbReference>
<dbReference type="GO" id="GO:0015627">
    <property type="term" value="C:type II protein secretion system complex"/>
    <property type="evidence" value="ECO:0007669"/>
    <property type="project" value="InterPro"/>
</dbReference>
<feature type="transmembrane region" description="Helical" evidence="6">
    <location>
        <begin position="28"/>
        <end position="47"/>
    </location>
</feature>
<protein>
    <submittedName>
        <fullName evidence="7">Type IV pilin</fullName>
    </submittedName>
</protein>
<evidence type="ECO:0000256" key="2">
    <source>
        <dbReference type="ARBA" id="ARBA00022481"/>
    </source>
</evidence>
<dbReference type="GO" id="GO:0016020">
    <property type="term" value="C:membrane"/>
    <property type="evidence" value="ECO:0007669"/>
    <property type="project" value="UniProtKB-SubCell"/>
</dbReference>
<keyword evidence="2" id="KW-0488">Methylation</keyword>
<proteinExistence type="predicted"/>
<sequence length="160" mass="17315">MNTIINTMSEANRLRVGRDQKGFTLAELLITMVIIGILSAVAIPMYMGQREKARRTEAAQNIQSLRLLMEQYFTENGCYYAPCSTLTDQAISGAAAIQTFLPAWKPGNTSGLLFDYRIEVNTNKTTYNIGAIASGGTVSSGASCAAGELKIDNNNNKCGF</sequence>
<dbReference type="InterPro" id="IPR000983">
    <property type="entry name" value="Bac_GSPG_pilin"/>
</dbReference>
<dbReference type="NCBIfam" id="TIGR02532">
    <property type="entry name" value="IV_pilin_GFxxxE"/>
    <property type="match status" value="1"/>
</dbReference>
<evidence type="ECO:0000313" key="7">
    <source>
        <dbReference type="EMBL" id="ADI87743.1"/>
    </source>
</evidence>
<name>D9MP54_9BACT</name>
<gene>
    <name evidence="7" type="ORF">LW4_0080</name>
</gene>
<keyword evidence="3 6" id="KW-0812">Transmembrane</keyword>
<dbReference type="Pfam" id="PF16732">
    <property type="entry name" value="ComP_DUS"/>
    <property type="match status" value="1"/>
</dbReference>
<dbReference type="AlphaFoldDB" id="D9MP54"/>
<evidence type="ECO:0000256" key="6">
    <source>
        <dbReference type="SAM" id="Phobius"/>
    </source>
</evidence>
<dbReference type="InterPro" id="IPR012902">
    <property type="entry name" value="N_methyl_site"/>
</dbReference>
<dbReference type="GO" id="GO:0043683">
    <property type="term" value="P:type IV pilus assembly"/>
    <property type="evidence" value="ECO:0007669"/>
    <property type="project" value="InterPro"/>
</dbReference>
<keyword evidence="4 6" id="KW-1133">Transmembrane helix</keyword>
<dbReference type="InterPro" id="IPR045584">
    <property type="entry name" value="Pilin-like"/>
</dbReference>
<dbReference type="PANTHER" id="PTHR30093">
    <property type="entry name" value="GENERAL SECRETION PATHWAY PROTEIN G"/>
    <property type="match status" value="1"/>
</dbReference>